<dbReference type="PANTHER" id="PTHR33398:SF1">
    <property type="entry name" value="SMALL RIBOSOMAL SUBUNIT PROTEIN BS20C"/>
    <property type="match status" value="1"/>
</dbReference>
<name>A0A017T454_9BACT</name>
<dbReference type="InterPro" id="IPR002583">
    <property type="entry name" value="Ribosomal_bS20"/>
</dbReference>
<dbReference type="GO" id="GO:0015935">
    <property type="term" value="C:small ribosomal subunit"/>
    <property type="evidence" value="ECO:0007669"/>
    <property type="project" value="TreeGrafter"/>
</dbReference>
<evidence type="ECO:0000256" key="6">
    <source>
        <dbReference type="ARBA" id="ARBA00023274"/>
    </source>
</evidence>
<keyword evidence="4 8" id="KW-0694">RNA-binding</keyword>
<dbReference type="GO" id="GO:0070181">
    <property type="term" value="F:small ribosomal subunit rRNA binding"/>
    <property type="evidence" value="ECO:0007669"/>
    <property type="project" value="TreeGrafter"/>
</dbReference>
<gene>
    <name evidence="8" type="primary">rpsT</name>
    <name evidence="10" type="ORF">CAP_4897</name>
</gene>
<dbReference type="HAMAP" id="MF_00500">
    <property type="entry name" value="Ribosomal_bS20"/>
    <property type="match status" value="1"/>
</dbReference>
<dbReference type="EMBL" id="ASRX01000039">
    <property type="protein sequence ID" value="EYF04023.1"/>
    <property type="molecule type" value="Genomic_DNA"/>
</dbReference>
<evidence type="ECO:0000256" key="7">
    <source>
        <dbReference type="ARBA" id="ARBA00035136"/>
    </source>
</evidence>
<keyword evidence="3 8" id="KW-0699">rRNA-binding</keyword>
<proteinExistence type="inferred from homology"/>
<keyword evidence="6 8" id="KW-0687">Ribonucleoprotein</keyword>
<dbReference type="Gene3D" id="1.20.58.110">
    <property type="entry name" value="Ribosomal protein S20"/>
    <property type="match status" value="1"/>
</dbReference>
<dbReference type="Pfam" id="PF01649">
    <property type="entry name" value="Ribosomal_S20p"/>
    <property type="match status" value="1"/>
</dbReference>
<feature type="region of interest" description="Disordered" evidence="9">
    <location>
        <begin position="1"/>
        <end position="36"/>
    </location>
</feature>
<evidence type="ECO:0000256" key="9">
    <source>
        <dbReference type="SAM" id="MobiDB-lite"/>
    </source>
</evidence>
<keyword evidence="5 8" id="KW-0689">Ribosomal protein</keyword>
<dbReference type="GO" id="GO:0006412">
    <property type="term" value="P:translation"/>
    <property type="evidence" value="ECO:0007669"/>
    <property type="project" value="UniProtKB-UniRule"/>
</dbReference>
<evidence type="ECO:0000313" key="10">
    <source>
        <dbReference type="EMBL" id="EYF04023.1"/>
    </source>
</evidence>
<sequence length="92" mass="9835">MANHASAEKRNRQRIKRTARNRAAKSELRTALKKARSSVKDSVAEASTAVITAQSDLDRAAAKGIIPKERASRLKARLAASLHKASKSATAG</sequence>
<evidence type="ECO:0000256" key="1">
    <source>
        <dbReference type="ARBA" id="ARBA00003134"/>
    </source>
</evidence>
<comment type="similarity">
    <text evidence="2 8">Belongs to the bacterial ribosomal protein bS20 family.</text>
</comment>
<evidence type="ECO:0000256" key="3">
    <source>
        <dbReference type="ARBA" id="ARBA00022730"/>
    </source>
</evidence>
<dbReference type="eggNOG" id="COG0268">
    <property type="taxonomic scope" value="Bacteria"/>
</dbReference>
<dbReference type="Proteomes" id="UP000019678">
    <property type="component" value="Unassembled WGS sequence"/>
</dbReference>
<dbReference type="STRING" id="1192034.CAP_4897"/>
<feature type="compositionally biased region" description="Basic residues" evidence="9">
    <location>
        <begin position="11"/>
        <end position="23"/>
    </location>
</feature>
<evidence type="ECO:0000256" key="4">
    <source>
        <dbReference type="ARBA" id="ARBA00022884"/>
    </source>
</evidence>
<evidence type="ECO:0000256" key="5">
    <source>
        <dbReference type="ARBA" id="ARBA00022980"/>
    </source>
</evidence>
<dbReference type="GO" id="GO:0005829">
    <property type="term" value="C:cytosol"/>
    <property type="evidence" value="ECO:0007669"/>
    <property type="project" value="TreeGrafter"/>
</dbReference>
<reference evidence="10 11" key="1">
    <citation type="submission" date="2013-05" db="EMBL/GenBank/DDBJ databases">
        <title>Genome assembly of Chondromyces apiculatus DSM 436.</title>
        <authorList>
            <person name="Sharma G."/>
            <person name="Khatri I."/>
            <person name="Kaur C."/>
            <person name="Mayilraj S."/>
            <person name="Subramanian S."/>
        </authorList>
    </citation>
    <scope>NUCLEOTIDE SEQUENCE [LARGE SCALE GENOMIC DNA]</scope>
    <source>
        <strain evidence="10 11">DSM 436</strain>
    </source>
</reference>
<protein>
    <recommendedName>
        <fullName evidence="7 8">Small ribosomal subunit protein bS20</fullName>
    </recommendedName>
</protein>
<evidence type="ECO:0000256" key="8">
    <source>
        <dbReference type="HAMAP-Rule" id="MF_00500"/>
    </source>
</evidence>
<comment type="caution">
    <text evidence="10">The sequence shown here is derived from an EMBL/GenBank/DDBJ whole genome shotgun (WGS) entry which is preliminary data.</text>
</comment>
<dbReference type="GO" id="GO:0003735">
    <property type="term" value="F:structural constituent of ribosome"/>
    <property type="evidence" value="ECO:0007669"/>
    <property type="project" value="InterPro"/>
</dbReference>
<dbReference type="NCBIfam" id="TIGR00029">
    <property type="entry name" value="S20"/>
    <property type="match status" value="1"/>
</dbReference>
<evidence type="ECO:0000313" key="11">
    <source>
        <dbReference type="Proteomes" id="UP000019678"/>
    </source>
</evidence>
<dbReference type="InterPro" id="IPR036510">
    <property type="entry name" value="Ribosomal_bS20_sf"/>
</dbReference>
<comment type="function">
    <text evidence="1 8">Binds directly to 16S ribosomal RNA.</text>
</comment>
<dbReference type="RefSeq" id="WP_044244904.1">
    <property type="nucleotide sequence ID" value="NZ_ASRX01000039.1"/>
</dbReference>
<feature type="compositionally biased region" description="Basic and acidic residues" evidence="9">
    <location>
        <begin position="1"/>
        <end position="10"/>
    </location>
</feature>
<organism evidence="10 11">
    <name type="scientific">Chondromyces apiculatus DSM 436</name>
    <dbReference type="NCBI Taxonomy" id="1192034"/>
    <lineage>
        <taxon>Bacteria</taxon>
        <taxon>Pseudomonadati</taxon>
        <taxon>Myxococcota</taxon>
        <taxon>Polyangia</taxon>
        <taxon>Polyangiales</taxon>
        <taxon>Polyangiaceae</taxon>
        <taxon>Chondromyces</taxon>
    </lineage>
</organism>
<keyword evidence="11" id="KW-1185">Reference proteome</keyword>
<dbReference type="SUPFAM" id="SSF46992">
    <property type="entry name" value="Ribosomal protein S20"/>
    <property type="match status" value="1"/>
</dbReference>
<dbReference type="PANTHER" id="PTHR33398">
    <property type="entry name" value="30S RIBOSOMAL PROTEIN S20"/>
    <property type="match status" value="1"/>
</dbReference>
<evidence type="ECO:0000256" key="2">
    <source>
        <dbReference type="ARBA" id="ARBA00007634"/>
    </source>
</evidence>
<dbReference type="OrthoDB" id="9807974at2"/>
<accession>A0A017T454</accession>
<dbReference type="AlphaFoldDB" id="A0A017T454"/>